<dbReference type="OrthoDB" id="9784220at2"/>
<protein>
    <submittedName>
        <fullName evidence="1">Polysaccharide deacetylase</fullName>
    </submittedName>
</protein>
<evidence type="ECO:0000313" key="2">
    <source>
        <dbReference type="Proteomes" id="UP000229730"/>
    </source>
</evidence>
<keyword evidence="2" id="KW-1185">Reference proteome</keyword>
<comment type="caution">
    <text evidence="1">The sequence shown here is derived from an EMBL/GenBank/DDBJ whole genome shotgun (WGS) entry which is preliminary data.</text>
</comment>
<evidence type="ECO:0000313" key="1">
    <source>
        <dbReference type="EMBL" id="PHZ83676.1"/>
    </source>
</evidence>
<dbReference type="InParanoid" id="A0A2G4YQD5"/>
<dbReference type="SUPFAM" id="SSF88713">
    <property type="entry name" value="Glycoside hydrolase/deacetylase"/>
    <property type="match status" value="1"/>
</dbReference>
<dbReference type="Gene3D" id="3.20.20.370">
    <property type="entry name" value="Glycoside hydrolase/deacetylase"/>
    <property type="match status" value="1"/>
</dbReference>
<organism evidence="1 2">
    <name type="scientific">Paremcibacter congregatus</name>
    <dbReference type="NCBI Taxonomy" id="2043170"/>
    <lineage>
        <taxon>Bacteria</taxon>
        <taxon>Pseudomonadati</taxon>
        <taxon>Pseudomonadota</taxon>
        <taxon>Alphaproteobacteria</taxon>
        <taxon>Emcibacterales</taxon>
        <taxon>Emcibacteraceae</taxon>
        <taxon>Paremcibacter</taxon>
    </lineage>
</organism>
<proteinExistence type="predicted"/>
<accession>A0A2G4YQD5</accession>
<dbReference type="EMBL" id="PDEM01000031">
    <property type="protein sequence ID" value="PHZ83676.1"/>
    <property type="molecule type" value="Genomic_DNA"/>
</dbReference>
<dbReference type="AlphaFoldDB" id="A0A2G4YQD5"/>
<name>A0A2G4YQD5_9PROT</name>
<dbReference type="InterPro" id="IPR011330">
    <property type="entry name" value="Glyco_hydro/deAcase_b/a-brl"/>
</dbReference>
<reference evidence="1 2" key="1">
    <citation type="submission" date="2017-10" db="EMBL/GenBank/DDBJ databases">
        <title>Frigbacter circumglobatus gen. nov. sp. nov., isolated from sediment cultured in situ.</title>
        <authorList>
            <person name="Zhao Z."/>
        </authorList>
    </citation>
    <scope>NUCLEOTIDE SEQUENCE [LARGE SCALE GENOMIC DNA]</scope>
    <source>
        <strain evidence="1 2">ZYL</strain>
    </source>
</reference>
<dbReference type="GO" id="GO:0005975">
    <property type="term" value="P:carbohydrate metabolic process"/>
    <property type="evidence" value="ECO:0007669"/>
    <property type="project" value="InterPro"/>
</dbReference>
<dbReference type="RefSeq" id="WP_099474694.1">
    <property type="nucleotide sequence ID" value="NZ_CP041025.1"/>
</dbReference>
<dbReference type="Proteomes" id="UP000229730">
    <property type="component" value="Unassembled WGS sequence"/>
</dbReference>
<gene>
    <name evidence="1" type="ORF">CRD36_14970</name>
</gene>
<sequence length="334" mass="38062">MQKPTEITITIDTEFSIAGAFENPEKYTPVAAPAVACVVNGKEQGLGFLLETFEKYNISASFFVECANYFYFGDEPMQGFVKRILMAGQDVQLHVHPCWLNFNKDSEYRGFSTNDSCAGRSAEELTRIFTLCIEVFERWVGKRPDAIRTGSLVADRNLYQVMRDLGIPLASNIALGVFQPKEPELQILGGRKRIEGVMELPVFTYQDMNILGKTHQKSLQITSCSWPEMKYILWQARKMGVENIVILTHPFEFVKRDDFQFNGLCRNRVNQTRLQKLCQFVAEHDQDFVTATFGDSVSNWTCKEGDCGPIMKVPTHYAVVRKMHNKLSDSISLY</sequence>